<organism evidence="2 3">
    <name type="scientific">Arthrobacter humicola</name>
    <dbReference type="NCBI Taxonomy" id="409291"/>
    <lineage>
        <taxon>Bacteria</taxon>
        <taxon>Bacillati</taxon>
        <taxon>Actinomycetota</taxon>
        <taxon>Actinomycetes</taxon>
        <taxon>Micrococcales</taxon>
        <taxon>Micrococcaceae</taxon>
        <taxon>Arthrobacter</taxon>
    </lineage>
</organism>
<keyword evidence="3" id="KW-1185">Reference proteome</keyword>
<feature type="region of interest" description="Disordered" evidence="1">
    <location>
        <begin position="19"/>
        <end position="61"/>
    </location>
</feature>
<accession>A0ABP5KRD7</accession>
<gene>
    <name evidence="2" type="ORF">GCM10009825_17170</name>
</gene>
<dbReference type="Proteomes" id="UP001500102">
    <property type="component" value="Unassembled WGS sequence"/>
</dbReference>
<dbReference type="EMBL" id="BAAAQB010000025">
    <property type="protein sequence ID" value="GAA2133878.1"/>
    <property type="molecule type" value="Genomic_DNA"/>
</dbReference>
<name>A0ABP5KRD7_9MICC</name>
<evidence type="ECO:0000313" key="2">
    <source>
        <dbReference type="EMBL" id="GAA2133878.1"/>
    </source>
</evidence>
<reference evidence="3" key="1">
    <citation type="journal article" date="2019" name="Int. J. Syst. Evol. Microbiol.">
        <title>The Global Catalogue of Microorganisms (GCM) 10K type strain sequencing project: providing services to taxonomists for standard genome sequencing and annotation.</title>
        <authorList>
            <consortium name="The Broad Institute Genomics Platform"/>
            <consortium name="The Broad Institute Genome Sequencing Center for Infectious Disease"/>
            <person name="Wu L."/>
            <person name="Ma J."/>
        </authorList>
    </citation>
    <scope>NUCLEOTIDE SEQUENCE [LARGE SCALE GENOMIC DNA]</scope>
    <source>
        <strain evidence="3">JCM 15921</strain>
    </source>
</reference>
<sequence>MPLGPPADPTTSLRRLQDLEGSGAVHYGGRALHPARGCWPERSGRAGAGSTSDGPDIDGAGSDCADFGGAGFDAAGFGGAAGDGADGISPLRIGVPATRRRTVESIGKSPG</sequence>
<evidence type="ECO:0000256" key="1">
    <source>
        <dbReference type="SAM" id="MobiDB-lite"/>
    </source>
</evidence>
<proteinExistence type="predicted"/>
<protein>
    <submittedName>
        <fullName evidence="2">Uncharacterized protein</fullName>
    </submittedName>
</protein>
<evidence type="ECO:0000313" key="3">
    <source>
        <dbReference type="Proteomes" id="UP001500102"/>
    </source>
</evidence>
<comment type="caution">
    <text evidence="2">The sequence shown here is derived from an EMBL/GenBank/DDBJ whole genome shotgun (WGS) entry which is preliminary data.</text>
</comment>